<organism evidence="10 11">
    <name type="scientific">Thermostichus vulcanus str. 'Rupite'</name>
    <dbReference type="NCBI Taxonomy" id="2813851"/>
    <lineage>
        <taxon>Bacteria</taxon>
        <taxon>Bacillati</taxon>
        <taxon>Cyanobacteriota</taxon>
        <taxon>Cyanophyceae</taxon>
        <taxon>Thermostichales</taxon>
        <taxon>Thermostichaceae</taxon>
        <taxon>Thermostichus</taxon>
    </lineage>
</organism>
<evidence type="ECO:0000259" key="9">
    <source>
        <dbReference type="PROSITE" id="PS50113"/>
    </source>
</evidence>
<dbReference type="CDD" id="cd00130">
    <property type="entry name" value="PAS"/>
    <property type="match status" value="5"/>
</dbReference>
<dbReference type="SUPFAM" id="SSF55874">
    <property type="entry name" value="ATPase domain of HSP90 chaperone/DNA topoisomerase II/histidine kinase"/>
    <property type="match status" value="1"/>
</dbReference>
<evidence type="ECO:0000256" key="6">
    <source>
        <dbReference type="SAM" id="MobiDB-lite"/>
    </source>
</evidence>
<dbReference type="InterPro" id="IPR036890">
    <property type="entry name" value="HATPase_C_sf"/>
</dbReference>
<dbReference type="SMART" id="SM00086">
    <property type="entry name" value="PAC"/>
    <property type="match status" value="5"/>
</dbReference>
<evidence type="ECO:0000256" key="2">
    <source>
        <dbReference type="ARBA" id="ARBA00012438"/>
    </source>
</evidence>
<feature type="domain" description="Histidine kinase" evidence="7">
    <location>
        <begin position="834"/>
        <end position="1027"/>
    </location>
</feature>
<feature type="domain" description="PAS" evidence="8">
    <location>
        <begin position="570"/>
        <end position="640"/>
    </location>
</feature>
<dbReference type="SMART" id="SM00091">
    <property type="entry name" value="PAS"/>
    <property type="match status" value="5"/>
</dbReference>
<dbReference type="SUPFAM" id="SSF55785">
    <property type="entry name" value="PYP-like sensor domain (PAS domain)"/>
    <property type="match status" value="5"/>
</dbReference>
<dbReference type="InterPro" id="IPR000014">
    <property type="entry name" value="PAS"/>
</dbReference>
<dbReference type="RefSeq" id="WP_244349386.1">
    <property type="nucleotide sequence ID" value="NZ_JAFIRA010000007.1"/>
</dbReference>
<dbReference type="InterPro" id="IPR013767">
    <property type="entry name" value="PAS_fold"/>
</dbReference>
<dbReference type="Gene3D" id="3.30.565.10">
    <property type="entry name" value="Histidine kinase-like ATPase, C-terminal domain"/>
    <property type="match status" value="1"/>
</dbReference>
<evidence type="ECO:0000259" key="8">
    <source>
        <dbReference type="PROSITE" id="PS50112"/>
    </source>
</evidence>
<dbReference type="InterPro" id="IPR035965">
    <property type="entry name" value="PAS-like_dom_sf"/>
</dbReference>
<dbReference type="EC" id="2.7.13.3" evidence="2"/>
<dbReference type="Gene3D" id="3.30.450.20">
    <property type="entry name" value="PAS domain"/>
    <property type="match status" value="5"/>
</dbReference>
<evidence type="ECO:0000313" key="10">
    <source>
        <dbReference type="EMBL" id="MCJ2542155.1"/>
    </source>
</evidence>
<dbReference type="Pfam" id="PF08447">
    <property type="entry name" value="PAS_3"/>
    <property type="match status" value="3"/>
</dbReference>
<sequence>MSPPISRLPGSRVNGLVSQQTTPVEEWTADTSSEAESTSPLYPLLQLLGRLLKVPWVYLALDPLSCEPHSLSASEGILYRDPQLLPTWERLGSDPYPASEQWAFHQAFPLQDDQGSRLADLHLFDYRPRQLSPSEQEQVSLITLSLRGILIQIQEHRQIQAHLQTQVQDSQNSATRYRQIFENAIEGIFQTTPDGKHLVANPALAHLFGYDSPEDLMHNVSDIGSQIYADPDRREEFVQRMLTEGQVVDFEHQVCRKDGKLIWVSLNARTIYNEQGEPLYFEGFVTDITAAHQLKERQRQSEEALRESEFRFLQLAANTQQLFWITTVYSKELIYVSPACERIWGRSVEECYANPQAWIRQIHPDDRWLFPSILKAQSEGQQTDVTFRVIRTDGKIIWLRERSFPIRDKNGKVYRVAGIAEDITESKQLEAERHQIEQAWQQSAKHFRQIFQLAPNGIALVDLQGRFIQVNDAFAEIVGYNPEELKGRQQLDILYPEDVIQLLEANEALLTGKVTVSQRQIRCTHRSGQIIHLLFRVTLLTDEASNPTEFLVQVIDISARVEAERALKESEERFRQTFELAPIAKAMTNLKGEYLQINSAFTQTLGYTLADLQGKTILDITHPDDVAATVENVNRLLTGAAHQCEQEKRYFHKNGQVIHAILRITLVRTDQGDPSYFLSQILDITERKQAEAALRQSELSLRGIFEQSALGISIADQRGHYVKVNPALEEMLGYSAAELASMSFCDFTHPEDVSQNWQLFQEIWNGQRDHYRLEKRYIHRNGQIFWCRLAVSAVRDADGKNLFTIGISEDITEEKRAELQIQAALQEKEILLREIHHRVKNNLQIISSLLRLQADQIKSRKYARVFRDAGSRIQAMSLIHEGLYQSNNLAAVDLTQYLHNLISNLFHSYGVNPESIRASIRAEGIRLSIDEAVLCGLIINELVTNSLKYAFPKGRSGEIHVHFSQTRKFTQLRVSDDGIGLPPDFDFKETQSLGLQLVATLTEQLEGKIESKNKTGTTFIITFPRIES</sequence>
<dbReference type="PANTHER" id="PTHR43304:SF1">
    <property type="entry name" value="PAC DOMAIN-CONTAINING PROTEIN"/>
    <property type="match status" value="1"/>
</dbReference>
<dbReference type="PANTHER" id="PTHR43304">
    <property type="entry name" value="PHYTOCHROME-LIKE PROTEIN CPH1"/>
    <property type="match status" value="1"/>
</dbReference>
<dbReference type="Pfam" id="PF02518">
    <property type="entry name" value="HATPase_c"/>
    <property type="match status" value="1"/>
</dbReference>
<dbReference type="InterPro" id="IPR011495">
    <property type="entry name" value="Sig_transdc_His_kin_sub2_dim/P"/>
</dbReference>
<feature type="region of interest" description="Disordered" evidence="6">
    <location>
        <begin position="1"/>
        <end position="35"/>
    </location>
</feature>
<dbReference type="Pfam" id="PF00989">
    <property type="entry name" value="PAS"/>
    <property type="match status" value="2"/>
</dbReference>
<dbReference type="InterPro" id="IPR005467">
    <property type="entry name" value="His_kinase_dom"/>
</dbReference>
<dbReference type="InterPro" id="IPR003594">
    <property type="entry name" value="HATPase_dom"/>
</dbReference>
<feature type="domain" description="PAC" evidence="9">
    <location>
        <begin position="644"/>
        <end position="696"/>
    </location>
</feature>
<dbReference type="InterPro" id="IPR013655">
    <property type="entry name" value="PAS_fold_3"/>
</dbReference>
<keyword evidence="3" id="KW-0597">Phosphoprotein</keyword>
<evidence type="ECO:0000313" key="11">
    <source>
        <dbReference type="Proteomes" id="UP000830835"/>
    </source>
</evidence>
<feature type="domain" description="PAC" evidence="9">
    <location>
        <begin position="771"/>
        <end position="823"/>
    </location>
</feature>
<dbReference type="EMBL" id="JAFIRA010000007">
    <property type="protein sequence ID" value="MCJ2542155.1"/>
    <property type="molecule type" value="Genomic_DNA"/>
</dbReference>
<dbReference type="PROSITE" id="PS50113">
    <property type="entry name" value="PAC"/>
    <property type="match status" value="5"/>
</dbReference>
<gene>
    <name evidence="10" type="ORF">JX360_04420</name>
</gene>
<evidence type="ECO:0000256" key="5">
    <source>
        <dbReference type="ARBA" id="ARBA00022777"/>
    </source>
</evidence>
<keyword evidence="4" id="KW-0808">Transferase</keyword>
<comment type="catalytic activity">
    <reaction evidence="1">
        <text>ATP + protein L-histidine = ADP + protein N-phospho-L-histidine.</text>
        <dbReference type="EC" id="2.7.13.3"/>
    </reaction>
</comment>
<dbReference type="InterPro" id="IPR001610">
    <property type="entry name" value="PAC"/>
</dbReference>
<dbReference type="InterPro" id="IPR052162">
    <property type="entry name" value="Sensor_kinase/Photoreceptor"/>
</dbReference>
<dbReference type="PROSITE" id="PS50109">
    <property type="entry name" value="HIS_KIN"/>
    <property type="match status" value="1"/>
</dbReference>
<dbReference type="Proteomes" id="UP000830835">
    <property type="component" value="Unassembled WGS sequence"/>
</dbReference>
<feature type="domain" description="PAC" evidence="9">
    <location>
        <begin position="517"/>
        <end position="569"/>
    </location>
</feature>
<feature type="domain" description="PAC" evidence="9">
    <location>
        <begin position="248"/>
        <end position="300"/>
    </location>
</feature>
<keyword evidence="11" id="KW-1185">Reference proteome</keyword>
<keyword evidence="5" id="KW-0418">Kinase</keyword>
<feature type="domain" description="PAS" evidence="8">
    <location>
        <begin position="173"/>
        <end position="214"/>
    </location>
</feature>
<evidence type="ECO:0000256" key="1">
    <source>
        <dbReference type="ARBA" id="ARBA00000085"/>
    </source>
</evidence>
<evidence type="ECO:0000256" key="4">
    <source>
        <dbReference type="ARBA" id="ARBA00022679"/>
    </source>
</evidence>
<evidence type="ECO:0000259" key="7">
    <source>
        <dbReference type="PROSITE" id="PS50109"/>
    </source>
</evidence>
<comment type="caution">
    <text evidence="10">The sequence shown here is derived from an EMBL/GenBank/DDBJ whole genome shotgun (WGS) entry which is preliminary data.</text>
</comment>
<accession>A0ABT0C9X6</accession>
<dbReference type="Pfam" id="PF07568">
    <property type="entry name" value="HisKA_2"/>
    <property type="match status" value="1"/>
</dbReference>
<name>A0ABT0C9X6_THEVL</name>
<feature type="domain" description="PAC" evidence="9">
    <location>
        <begin position="383"/>
        <end position="435"/>
    </location>
</feature>
<dbReference type="NCBIfam" id="TIGR00229">
    <property type="entry name" value="sensory_box"/>
    <property type="match status" value="5"/>
</dbReference>
<evidence type="ECO:0000256" key="3">
    <source>
        <dbReference type="ARBA" id="ARBA00022553"/>
    </source>
</evidence>
<reference evidence="10" key="1">
    <citation type="submission" date="2021-02" db="EMBL/GenBank/DDBJ databases">
        <title>The CRISPR/cas machinery reduction and long-range gene transfer in the hot spring cyanobacterium Synechococcus.</title>
        <authorList>
            <person name="Dvorak P."/>
            <person name="Jahodarova E."/>
            <person name="Hasler P."/>
            <person name="Poulickova A."/>
        </authorList>
    </citation>
    <scope>NUCLEOTIDE SEQUENCE</scope>
    <source>
        <strain evidence="10">Rupite</strain>
    </source>
</reference>
<feature type="compositionally biased region" description="Low complexity" evidence="6">
    <location>
        <begin position="25"/>
        <end position="35"/>
    </location>
</feature>
<dbReference type="PROSITE" id="PS50112">
    <property type="entry name" value="PAS"/>
    <property type="match status" value="4"/>
</dbReference>
<proteinExistence type="predicted"/>
<dbReference type="InterPro" id="IPR000700">
    <property type="entry name" value="PAS-assoc_C"/>
</dbReference>
<feature type="domain" description="PAS" evidence="8">
    <location>
        <begin position="443"/>
        <end position="513"/>
    </location>
</feature>
<protein>
    <recommendedName>
        <fullName evidence="2">histidine kinase</fullName>
        <ecNumber evidence="2">2.7.13.3</ecNumber>
    </recommendedName>
</protein>
<feature type="domain" description="PAS" evidence="8">
    <location>
        <begin position="697"/>
        <end position="767"/>
    </location>
</feature>
<dbReference type="SMART" id="SM00387">
    <property type="entry name" value="HATPase_c"/>
    <property type="match status" value="1"/>
</dbReference>